<reference evidence="2" key="1">
    <citation type="submission" date="2019-12" db="EMBL/GenBank/DDBJ databases">
        <title>Genome sequencing and annotation of Brassica cretica.</title>
        <authorList>
            <person name="Studholme D.J."/>
            <person name="Sarris P.F."/>
        </authorList>
    </citation>
    <scope>NUCLEOTIDE SEQUENCE</scope>
    <source>
        <strain evidence="2">PFS-102/07</strain>
        <tissue evidence="2">Leaf</tissue>
    </source>
</reference>
<protein>
    <submittedName>
        <fullName evidence="2">Uncharacterized protein</fullName>
    </submittedName>
</protein>
<dbReference type="InterPro" id="IPR031322">
    <property type="entry name" value="Shikimate/glucono_kinase"/>
</dbReference>
<dbReference type="Pfam" id="PF01202">
    <property type="entry name" value="SKI"/>
    <property type="match status" value="1"/>
</dbReference>
<dbReference type="GO" id="GO:0005829">
    <property type="term" value="C:cytosol"/>
    <property type="evidence" value="ECO:0007669"/>
    <property type="project" value="TreeGrafter"/>
</dbReference>
<dbReference type="GO" id="GO:0009507">
    <property type="term" value="C:chloroplast"/>
    <property type="evidence" value="ECO:0007669"/>
    <property type="project" value="TreeGrafter"/>
</dbReference>
<dbReference type="Gene3D" id="3.40.50.300">
    <property type="entry name" value="P-loop containing nucleotide triphosphate hydrolases"/>
    <property type="match status" value="1"/>
</dbReference>
<name>A0A8S9FFG1_BRACR</name>
<organism evidence="2">
    <name type="scientific">Brassica cretica</name>
    <name type="common">Mustard</name>
    <dbReference type="NCBI Taxonomy" id="69181"/>
    <lineage>
        <taxon>Eukaryota</taxon>
        <taxon>Viridiplantae</taxon>
        <taxon>Streptophyta</taxon>
        <taxon>Embryophyta</taxon>
        <taxon>Tracheophyta</taxon>
        <taxon>Spermatophyta</taxon>
        <taxon>Magnoliopsida</taxon>
        <taxon>eudicotyledons</taxon>
        <taxon>Gunneridae</taxon>
        <taxon>Pentapetalae</taxon>
        <taxon>rosids</taxon>
        <taxon>malvids</taxon>
        <taxon>Brassicales</taxon>
        <taxon>Brassicaceae</taxon>
        <taxon>Brassiceae</taxon>
        <taxon>Brassica</taxon>
    </lineage>
</organism>
<proteinExistence type="inferred from homology"/>
<comment type="caution">
    <text evidence="2">The sequence shown here is derived from an EMBL/GenBank/DDBJ whole genome shotgun (WGS) entry which is preliminary data.</text>
</comment>
<accession>A0A8S9FFG1</accession>
<dbReference type="InterPro" id="IPR027417">
    <property type="entry name" value="P-loop_NTPase"/>
</dbReference>
<dbReference type="EMBL" id="QGKY02002305">
    <property type="protein sequence ID" value="KAF2532340.1"/>
    <property type="molecule type" value="Genomic_DNA"/>
</dbReference>
<dbReference type="AlphaFoldDB" id="A0A8S9FFG1"/>
<dbReference type="PANTHER" id="PTHR21087">
    <property type="entry name" value="SHIKIMATE KINASE"/>
    <property type="match status" value="1"/>
</dbReference>
<evidence type="ECO:0000313" key="2">
    <source>
        <dbReference type="EMBL" id="KAF2532340.1"/>
    </source>
</evidence>
<gene>
    <name evidence="2" type="ORF">F2Q70_00031955</name>
</gene>
<evidence type="ECO:0000256" key="1">
    <source>
        <dbReference type="ARBA" id="ARBA00006997"/>
    </source>
</evidence>
<sequence length="155" mass="16459">MEISAASASLTFSGLVPRLLPPLVYPQARSAPLLSSSSSSSVKLISSHRRIAPSPCLADQSASAGINVVDSDPIDAVKRKAMDTSPQLKGASIFLVGVNNHIKTNLGKLLAESLRYYYFDSDNLIAEAAGGNASVQSLKEADEKSFMESEVNYII</sequence>
<comment type="similarity">
    <text evidence="1">Belongs to the shikimate kinase family.</text>
</comment>
<dbReference type="PANTHER" id="PTHR21087:SF4">
    <property type="entry name" value="INACTIVE SHIKIMATE KINASE LIKE 1, CHLOROPLASTIC-RELATED"/>
    <property type="match status" value="1"/>
</dbReference>